<accession>A0A0E9TU75</accession>
<reference evidence="1" key="1">
    <citation type="submission" date="2014-11" db="EMBL/GenBank/DDBJ databases">
        <authorList>
            <person name="Amaro Gonzalez C."/>
        </authorList>
    </citation>
    <scope>NUCLEOTIDE SEQUENCE</scope>
</reference>
<organism evidence="1">
    <name type="scientific">Anguilla anguilla</name>
    <name type="common">European freshwater eel</name>
    <name type="synonym">Muraena anguilla</name>
    <dbReference type="NCBI Taxonomy" id="7936"/>
    <lineage>
        <taxon>Eukaryota</taxon>
        <taxon>Metazoa</taxon>
        <taxon>Chordata</taxon>
        <taxon>Craniata</taxon>
        <taxon>Vertebrata</taxon>
        <taxon>Euteleostomi</taxon>
        <taxon>Actinopterygii</taxon>
        <taxon>Neopterygii</taxon>
        <taxon>Teleostei</taxon>
        <taxon>Anguilliformes</taxon>
        <taxon>Anguillidae</taxon>
        <taxon>Anguilla</taxon>
    </lineage>
</organism>
<name>A0A0E9TU75_ANGAN</name>
<protein>
    <submittedName>
        <fullName evidence="1">Uncharacterized protein</fullName>
    </submittedName>
</protein>
<reference evidence="1" key="2">
    <citation type="journal article" date="2015" name="Fish Shellfish Immunol.">
        <title>Early steps in the European eel (Anguilla anguilla)-Vibrio vulnificus interaction in the gills: Role of the RtxA13 toxin.</title>
        <authorList>
            <person name="Callol A."/>
            <person name="Pajuelo D."/>
            <person name="Ebbesson L."/>
            <person name="Teles M."/>
            <person name="MacKenzie S."/>
            <person name="Amaro C."/>
        </authorList>
    </citation>
    <scope>NUCLEOTIDE SEQUENCE</scope>
</reference>
<sequence>MFRIFYQSWLDIHQPVGRSTLGGSPSAQVQHCGF</sequence>
<evidence type="ECO:0000313" key="1">
    <source>
        <dbReference type="EMBL" id="JAH57126.1"/>
    </source>
</evidence>
<proteinExistence type="predicted"/>
<dbReference type="EMBL" id="GBXM01051451">
    <property type="protein sequence ID" value="JAH57126.1"/>
    <property type="molecule type" value="Transcribed_RNA"/>
</dbReference>
<dbReference type="AlphaFoldDB" id="A0A0E9TU75"/>